<accession>A0A1L8WP47</accession>
<dbReference type="SUPFAM" id="SSF53067">
    <property type="entry name" value="Actin-like ATPase domain"/>
    <property type="match status" value="1"/>
</dbReference>
<evidence type="ECO:0000313" key="3">
    <source>
        <dbReference type="Proteomes" id="UP000182152"/>
    </source>
</evidence>
<evidence type="ECO:0000256" key="1">
    <source>
        <dbReference type="ARBA" id="ARBA00006479"/>
    </source>
</evidence>
<dbReference type="OrthoDB" id="9795247at2"/>
<dbReference type="CDD" id="cd24152">
    <property type="entry name" value="ASKHA_NBD_ROK-like"/>
    <property type="match status" value="1"/>
</dbReference>
<dbReference type="Pfam" id="PF00480">
    <property type="entry name" value="ROK"/>
    <property type="match status" value="1"/>
</dbReference>
<dbReference type="InterPro" id="IPR043129">
    <property type="entry name" value="ATPase_NBD"/>
</dbReference>
<reference evidence="2 3" key="1">
    <citation type="submission" date="2014-12" db="EMBL/GenBank/DDBJ databases">
        <title>Draft genome sequences of 29 type strains of Enterococci.</title>
        <authorList>
            <person name="Zhong Z."/>
            <person name="Sun Z."/>
            <person name="Liu W."/>
            <person name="Zhang W."/>
            <person name="Zhang H."/>
        </authorList>
    </citation>
    <scope>NUCLEOTIDE SEQUENCE [LARGE SCALE GENOMIC DNA]</scope>
    <source>
        <strain evidence="2 3">DSM 15687</strain>
    </source>
</reference>
<keyword evidence="3" id="KW-1185">Reference proteome</keyword>
<dbReference type="STRING" id="150033.RV14_GL002090"/>
<comment type="similarity">
    <text evidence="1">Belongs to the ROK (NagC/XylR) family.</text>
</comment>
<dbReference type="PANTHER" id="PTHR18964:SF170">
    <property type="entry name" value="SUGAR KINASE"/>
    <property type="match status" value="1"/>
</dbReference>
<dbReference type="Gene3D" id="3.30.420.40">
    <property type="match status" value="2"/>
</dbReference>
<name>A0A1L8WP47_9ENTE</name>
<dbReference type="PANTHER" id="PTHR18964">
    <property type="entry name" value="ROK (REPRESSOR, ORF, KINASE) FAMILY"/>
    <property type="match status" value="1"/>
</dbReference>
<evidence type="ECO:0008006" key="4">
    <source>
        <dbReference type="Google" id="ProtNLM"/>
    </source>
</evidence>
<comment type="caution">
    <text evidence="2">The sequence shown here is derived from an EMBL/GenBank/DDBJ whole genome shotgun (WGS) entry which is preliminary data.</text>
</comment>
<proteinExistence type="inferred from homology"/>
<dbReference type="InterPro" id="IPR000600">
    <property type="entry name" value="ROK"/>
</dbReference>
<dbReference type="AlphaFoldDB" id="A0A1L8WP47"/>
<gene>
    <name evidence="2" type="ORF">RV14_GL002090</name>
</gene>
<organism evidence="2 3">
    <name type="scientific">Enterococcus ratti</name>
    <dbReference type="NCBI Taxonomy" id="150033"/>
    <lineage>
        <taxon>Bacteria</taxon>
        <taxon>Bacillati</taxon>
        <taxon>Bacillota</taxon>
        <taxon>Bacilli</taxon>
        <taxon>Lactobacillales</taxon>
        <taxon>Enterococcaceae</taxon>
        <taxon>Enterococcus</taxon>
    </lineage>
</organism>
<protein>
    <recommendedName>
        <fullName evidence="4">ROK family protein</fullName>
    </recommendedName>
</protein>
<dbReference type="Proteomes" id="UP000182152">
    <property type="component" value="Unassembled WGS sequence"/>
</dbReference>
<dbReference type="RefSeq" id="WP_071855104.1">
    <property type="nucleotide sequence ID" value="NZ_JXLB01000007.1"/>
</dbReference>
<dbReference type="EMBL" id="JXLB01000007">
    <property type="protein sequence ID" value="OJG82798.1"/>
    <property type="molecule type" value="Genomic_DNA"/>
</dbReference>
<evidence type="ECO:0000313" key="2">
    <source>
        <dbReference type="EMBL" id="OJG82798.1"/>
    </source>
</evidence>
<sequence>MAILGIDVGGTMIKTAFVHQTEVSYKKRFLTPKKKEDFHRLVSEIIKSYEQIQPIRKISFSVPGSVDELGTVSFGGAVSYLDQIQLKSFLELKEMEVTVENDAKAATICEINYGNLKNVQQGAAIILGTGVGMGLCLNGRLYKGTHYQAGEISFMIRDRQITGSDSFVEMGLSAVLLIKKLAEVLEVKNDGEAVFLALEKNGKAAAKELFFKYCNEVAMLCFNVQTLLDVEKIVIGGGISQQNYLIQTIQQAYQKLFEVAPIIRKTLRPIKIEAAKFQADANLIGASIKEKKV</sequence>